<dbReference type="InterPro" id="IPR011545">
    <property type="entry name" value="DEAD/DEAH_box_helicase_dom"/>
</dbReference>
<organism evidence="6 7">
    <name type="scientific">Enterococcus durans</name>
    <dbReference type="NCBI Taxonomy" id="53345"/>
    <lineage>
        <taxon>Bacteria</taxon>
        <taxon>Bacillati</taxon>
        <taxon>Bacillota</taxon>
        <taxon>Bacilli</taxon>
        <taxon>Lactobacillales</taxon>
        <taxon>Enterococcaceae</taxon>
        <taxon>Enterococcus</taxon>
    </lineage>
</organism>
<dbReference type="RefSeq" id="WP_113846072.1">
    <property type="nucleotide sequence ID" value="NZ_LEPB01000004.1"/>
</dbReference>
<feature type="domain" description="Helicase ATP-binding" evidence="4">
    <location>
        <begin position="94"/>
        <end position="246"/>
    </location>
</feature>
<comment type="caution">
    <text evidence="6">The sequence shown here is derived from an EMBL/GenBank/DDBJ whole genome shotgun (WGS) entry which is preliminary data.</text>
</comment>
<evidence type="ECO:0000256" key="1">
    <source>
        <dbReference type="ARBA" id="ARBA00022741"/>
    </source>
</evidence>
<feature type="domain" description="Helicase C-terminal" evidence="5">
    <location>
        <begin position="281"/>
        <end position="424"/>
    </location>
</feature>
<dbReference type="GO" id="GO:0003677">
    <property type="term" value="F:DNA binding"/>
    <property type="evidence" value="ECO:0007669"/>
    <property type="project" value="UniProtKB-KW"/>
</dbReference>
<dbReference type="PROSITE" id="PS51194">
    <property type="entry name" value="HELICASE_CTER"/>
    <property type="match status" value="1"/>
</dbReference>
<proteinExistence type="predicted"/>
<dbReference type="AlphaFoldDB" id="A0A367CFC5"/>
<evidence type="ECO:0000259" key="4">
    <source>
        <dbReference type="PROSITE" id="PS51192"/>
    </source>
</evidence>
<name>A0A367CFC5_9ENTE</name>
<keyword evidence="3" id="KW-0238">DNA-binding</keyword>
<evidence type="ECO:0000313" key="7">
    <source>
        <dbReference type="Proteomes" id="UP000252797"/>
    </source>
</evidence>
<dbReference type="Gene3D" id="3.40.50.300">
    <property type="entry name" value="P-loop containing nucleotide triphosphate hydrolases"/>
    <property type="match status" value="2"/>
</dbReference>
<dbReference type="EMBL" id="LEPB01000004">
    <property type="protein sequence ID" value="RCA11335.1"/>
    <property type="molecule type" value="Genomic_DNA"/>
</dbReference>
<dbReference type="SMART" id="SM00487">
    <property type="entry name" value="DEXDc"/>
    <property type="match status" value="1"/>
</dbReference>
<accession>A0A367CFC5</accession>
<dbReference type="SMART" id="SM00490">
    <property type="entry name" value="HELICc"/>
    <property type="match status" value="1"/>
</dbReference>
<dbReference type="InterPro" id="IPR001650">
    <property type="entry name" value="Helicase_C-like"/>
</dbReference>
<dbReference type="SUPFAM" id="SSF52540">
    <property type="entry name" value="P-loop containing nucleoside triphosphate hydrolases"/>
    <property type="match status" value="1"/>
</dbReference>
<dbReference type="InterPro" id="IPR014001">
    <property type="entry name" value="Helicase_ATP-bd"/>
</dbReference>
<dbReference type="Pfam" id="PF00271">
    <property type="entry name" value="Helicase_C"/>
    <property type="match status" value="1"/>
</dbReference>
<dbReference type="GO" id="GO:0006270">
    <property type="term" value="P:DNA replication initiation"/>
    <property type="evidence" value="ECO:0007669"/>
    <property type="project" value="TreeGrafter"/>
</dbReference>
<evidence type="ECO:0000259" key="5">
    <source>
        <dbReference type="PROSITE" id="PS51194"/>
    </source>
</evidence>
<dbReference type="PROSITE" id="PS51192">
    <property type="entry name" value="HELICASE_ATP_BIND_1"/>
    <property type="match status" value="1"/>
</dbReference>
<gene>
    <name evidence="6" type="ORF">EA71_02090</name>
</gene>
<evidence type="ECO:0000256" key="2">
    <source>
        <dbReference type="ARBA" id="ARBA00022840"/>
    </source>
</evidence>
<sequence length="424" mass="49319">MEEPSFQTIPYKKVPAVVLEKNWLICGRCGTRNRKKNCRLTGNLYYCTHCLFLERCDSSQQLFLFCQPSLPKRPVAFAWTGQLTFLQKTISDAIVNSPEKQHHLIWAVTGAGKTEMLYEIVMKTLMMGGRVVLSSPRVDVCNELFLRFDKIFPEENILLLHGKTKLPYRFIPFMICTTHQLYRFYQAFDLVVIDEVDAFPYADDQGLSFAVQTAIKPTGRFIYLSATPAERLLKEIRMAFQIHRLPLRFHQRLLPEPKLFFWNAWQKKCLSEKKVRPLIRKLEQLLAQNHVLLFCPSIEIMERLTQLLMEKMPDYRIANASARDPDRIAKVAKMREKKYDILLTTMILERGVTFEKVSVVVLGADHRVFTKSSLVQIAGRADRKGAFSNSEVYFFYEEKTTAIIQACREIKEMNKKGKRLRGQK</sequence>
<dbReference type="PANTHER" id="PTHR30580:SF1">
    <property type="entry name" value="COMF OPERON PROTEIN 1"/>
    <property type="match status" value="1"/>
</dbReference>
<dbReference type="Pfam" id="PF00270">
    <property type="entry name" value="DEAD"/>
    <property type="match status" value="1"/>
</dbReference>
<dbReference type="InterPro" id="IPR027417">
    <property type="entry name" value="P-loop_NTPase"/>
</dbReference>
<dbReference type="GO" id="GO:0043138">
    <property type="term" value="F:3'-5' DNA helicase activity"/>
    <property type="evidence" value="ECO:0007669"/>
    <property type="project" value="TreeGrafter"/>
</dbReference>
<dbReference type="Proteomes" id="UP000252797">
    <property type="component" value="Unassembled WGS sequence"/>
</dbReference>
<protein>
    <submittedName>
        <fullName evidence="6">Competence protein ComFA</fullName>
    </submittedName>
</protein>
<dbReference type="GO" id="GO:0006302">
    <property type="term" value="P:double-strand break repair"/>
    <property type="evidence" value="ECO:0007669"/>
    <property type="project" value="TreeGrafter"/>
</dbReference>
<keyword evidence="1" id="KW-0547">Nucleotide-binding</keyword>
<dbReference type="PANTHER" id="PTHR30580">
    <property type="entry name" value="PRIMOSOMAL PROTEIN N"/>
    <property type="match status" value="1"/>
</dbReference>
<evidence type="ECO:0000256" key="3">
    <source>
        <dbReference type="ARBA" id="ARBA00023125"/>
    </source>
</evidence>
<evidence type="ECO:0000313" key="6">
    <source>
        <dbReference type="EMBL" id="RCA11335.1"/>
    </source>
</evidence>
<dbReference type="STRING" id="53345.LIU_10960"/>
<dbReference type="GO" id="GO:0005524">
    <property type="term" value="F:ATP binding"/>
    <property type="evidence" value="ECO:0007669"/>
    <property type="project" value="UniProtKB-KW"/>
</dbReference>
<reference evidence="6 7" key="1">
    <citation type="submission" date="2015-06" db="EMBL/GenBank/DDBJ databases">
        <title>The Genome Sequence of Enterococcus durans 4EA1.</title>
        <authorList>
            <consortium name="The Broad Institute Genomics Platform"/>
            <consortium name="The Broad Institute Genome Sequencing Center for Infectious Disease"/>
            <person name="Earl A.M."/>
            <person name="Van Tyne D."/>
            <person name="Lebreton F."/>
            <person name="Saavedra J.T."/>
            <person name="Gilmore M.S."/>
            <person name="Manson Mcguire A."/>
            <person name="Clock S."/>
            <person name="Crupain M."/>
            <person name="Rangan U."/>
            <person name="Young S."/>
            <person name="Abouelleil A."/>
            <person name="Cao P."/>
            <person name="Chapman S.B."/>
            <person name="Griggs A."/>
            <person name="Priest M."/>
            <person name="Shea T."/>
            <person name="Wortman J."/>
            <person name="Nusbaum C."/>
            <person name="Birren B."/>
        </authorList>
    </citation>
    <scope>NUCLEOTIDE SEQUENCE [LARGE SCALE GENOMIC DNA]</scope>
    <source>
        <strain evidence="6 7">4EA1</strain>
    </source>
</reference>
<dbReference type="GO" id="GO:0006310">
    <property type="term" value="P:DNA recombination"/>
    <property type="evidence" value="ECO:0007669"/>
    <property type="project" value="TreeGrafter"/>
</dbReference>
<keyword evidence="2" id="KW-0067">ATP-binding</keyword>